<proteinExistence type="predicted"/>
<dbReference type="RefSeq" id="WP_071805790.1">
    <property type="nucleotide sequence ID" value="NZ_MEIA01000141.1"/>
</dbReference>
<dbReference type="EMBL" id="MEIA01000141">
    <property type="protein sequence ID" value="OJF13656.1"/>
    <property type="molecule type" value="Genomic_DNA"/>
</dbReference>
<accession>A0A1K0FLP9</accession>
<dbReference type="InterPro" id="IPR034660">
    <property type="entry name" value="DinB/YfiT-like"/>
</dbReference>
<gene>
    <name evidence="2" type="ORF">BG844_14165</name>
</gene>
<dbReference type="InterPro" id="IPR017517">
    <property type="entry name" value="Maleyloyr_isom"/>
</dbReference>
<dbReference type="SUPFAM" id="SSF109854">
    <property type="entry name" value="DinB/YfiT-like putative metalloenzymes"/>
    <property type="match status" value="1"/>
</dbReference>
<sequence>MDAEQTWHLIHQQRLAIGDLLDGLIPAQWESPSLCDAWRIRDVAAHLTTVPMPPSPGSLFVDLVRARGSFHRLNNLATRRRAARPTAQIVADLRAHAASREVPIVSNVRNVLFDVLVHGQDIAIPLGIHLPVPLDAAAAGASRVWSMGWPFWAKRRLRGMRLTATDTEWSVGSGAEIRGPIRALLLLLTGRTSAAAPLLSGEGVTHAANRSTTNRSTT</sequence>
<name>A0A1K0FLP9_9ACTN</name>
<comment type="caution">
    <text evidence="2">The sequence shown here is derived from an EMBL/GenBank/DDBJ whole genome shotgun (WGS) entry which is preliminary data.</text>
</comment>
<reference evidence="2 3" key="1">
    <citation type="submission" date="2016-09" db="EMBL/GenBank/DDBJ databases">
        <title>Couchioplanes caeruleus draft genome sequence.</title>
        <authorList>
            <person name="Sheehan J."/>
            <person name="Caffrey P."/>
        </authorList>
    </citation>
    <scope>NUCLEOTIDE SEQUENCE [LARGE SCALE GENOMIC DNA]</scope>
    <source>
        <strain evidence="2 3">DSM 43634</strain>
    </source>
</reference>
<dbReference type="Proteomes" id="UP000182486">
    <property type="component" value="Unassembled WGS sequence"/>
</dbReference>
<dbReference type="AlphaFoldDB" id="A0A1K0FLP9"/>
<dbReference type="Pfam" id="PF11716">
    <property type="entry name" value="MDMPI_N"/>
    <property type="match status" value="1"/>
</dbReference>
<evidence type="ECO:0000313" key="2">
    <source>
        <dbReference type="EMBL" id="OJF13656.1"/>
    </source>
</evidence>
<feature type="domain" description="Mycothiol-dependent maleylpyruvate isomerase metal-binding" evidence="1">
    <location>
        <begin position="13"/>
        <end position="100"/>
    </location>
</feature>
<evidence type="ECO:0000259" key="1">
    <source>
        <dbReference type="Pfam" id="PF11716"/>
    </source>
</evidence>
<dbReference type="GO" id="GO:0046872">
    <property type="term" value="F:metal ion binding"/>
    <property type="evidence" value="ECO:0007669"/>
    <property type="project" value="InterPro"/>
</dbReference>
<dbReference type="NCBIfam" id="TIGR03083">
    <property type="entry name" value="maleylpyruvate isomerase family mycothiol-dependent enzyme"/>
    <property type="match status" value="1"/>
</dbReference>
<evidence type="ECO:0000313" key="3">
    <source>
        <dbReference type="Proteomes" id="UP000182486"/>
    </source>
</evidence>
<dbReference type="Gene3D" id="1.20.120.450">
    <property type="entry name" value="dinb family like domain"/>
    <property type="match status" value="1"/>
</dbReference>
<protein>
    <recommendedName>
        <fullName evidence="1">Mycothiol-dependent maleylpyruvate isomerase metal-binding domain-containing protein</fullName>
    </recommendedName>
</protein>
<dbReference type="InterPro" id="IPR024344">
    <property type="entry name" value="MDMPI_metal-binding"/>
</dbReference>
<organism evidence="2 3">
    <name type="scientific">Couchioplanes caeruleus subsp. caeruleus</name>
    <dbReference type="NCBI Taxonomy" id="56427"/>
    <lineage>
        <taxon>Bacteria</taxon>
        <taxon>Bacillati</taxon>
        <taxon>Actinomycetota</taxon>
        <taxon>Actinomycetes</taxon>
        <taxon>Micromonosporales</taxon>
        <taxon>Micromonosporaceae</taxon>
        <taxon>Couchioplanes</taxon>
    </lineage>
</organism>
<keyword evidence="3" id="KW-1185">Reference proteome</keyword>